<dbReference type="InterPro" id="IPR038084">
    <property type="entry name" value="PduO/GlcC-like_sf"/>
</dbReference>
<dbReference type="HOGENOM" id="CLU_103773_1_2_4"/>
<dbReference type="InterPro" id="IPR005624">
    <property type="entry name" value="PduO/GlcC-like"/>
</dbReference>
<dbReference type="Proteomes" id="UP000011658">
    <property type="component" value="Chromosome"/>
</dbReference>
<gene>
    <name evidence="1" type="ORF">ST1E_0801</name>
</gene>
<proteinExistence type="predicted"/>
<dbReference type="STRING" id="1208921.ST1E_0801"/>
<sequence>MFYKGVIMKTKYFLTTEDVKLIIKSSEAYSLDKKLSVSISVVDDGGHLLGMLRLDGAPAISSHISLAKAKTSALGRRESLVYEEIINSGRYSFLSAPMLEGMLEGGVPIIIENNIVGAIGVSGAKSNEDADVAKAGISALTLI</sequence>
<dbReference type="InterPro" id="IPR052517">
    <property type="entry name" value="GlcG_carb_metab_protein"/>
</dbReference>
<organism evidence="1 2">
    <name type="scientific">Candidatus Kinetoplastidibacterium galati TCC219</name>
    <dbReference type="NCBI Taxonomy" id="1208921"/>
    <lineage>
        <taxon>Bacteria</taxon>
        <taxon>Pseudomonadati</taxon>
        <taxon>Pseudomonadota</taxon>
        <taxon>Betaproteobacteria</taxon>
        <taxon>Candidatus Kinetoplastidibacterium</taxon>
    </lineage>
</organism>
<dbReference type="KEGG" id="kga:ST1E_0801"/>
<reference evidence="1 2" key="1">
    <citation type="journal article" date="2013" name="Genome Biol. Evol.">
        <title>Genome evolution and phylogenomic analysis of candidatus kinetoplastibacterium, the betaproteobacterial endosymbionts of strigomonas and angomonas.</title>
        <authorList>
            <person name="Alves J.M."/>
            <person name="Serrano M.G."/>
            <person name="Maia da Silva F."/>
            <person name="Voegtly L.J."/>
            <person name="Matveyev A.V."/>
            <person name="Teixeira M.M."/>
            <person name="Camargo E.P."/>
            <person name="Buck G.A."/>
        </authorList>
    </citation>
    <scope>NUCLEOTIDE SEQUENCE [LARGE SCALE GENOMIC DNA]</scope>
    <source>
        <strain evidence="1 2">TCC219</strain>
    </source>
</reference>
<protein>
    <submittedName>
        <fullName evidence="1">Glycolate and propanediol utilization protein</fullName>
    </submittedName>
</protein>
<dbReference type="PANTHER" id="PTHR34309">
    <property type="entry name" value="SLR1406 PROTEIN"/>
    <property type="match status" value="1"/>
</dbReference>
<dbReference type="SUPFAM" id="SSF143744">
    <property type="entry name" value="GlcG-like"/>
    <property type="match status" value="1"/>
</dbReference>
<dbReference type="AlphaFoldDB" id="M1MBB2"/>
<dbReference type="PATRIC" id="fig|1208921.3.peg.435"/>
<evidence type="ECO:0000313" key="1">
    <source>
        <dbReference type="EMBL" id="AGF49150.1"/>
    </source>
</evidence>
<accession>M1MBB2</accession>
<evidence type="ECO:0000313" key="2">
    <source>
        <dbReference type="Proteomes" id="UP000011658"/>
    </source>
</evidence>
<dbReference type="eggNOG" id="COG3193">
    <property type="taxonomic scope" value="Bacteria"/>
</dbReference>
<dbReference type="EMBL" id="CP003806">
    <property type="protein sequence ID" value="AGF49150.1"/>
    <property type="molecule type" value="Genomic_DNA"/>
</dbReference>
<name>M1MBB2_9PROT</name>
<dbReference type="Gene3D" id="3.30.450.150">
    <property type="entry name" value="Haem-degrading domain"/>
    <property type="match status" value="1"/>
</dbReference>
<keyword evidence="2" id="KW-1185">Reference proteome</keyword>
<dbReference type="Pfam" id="PF03928">
    <property type="entry name" value="HbpS-like"/>
    <property type="match status" value="1"/>
</dbReference>
<dbReference type="PANTHER" id="PTHR34309:SF1">
    <property type="entry name" value="PROTEIN GLCG"/>
    <property type="match status" value="1"/>
</dbReference>